<proteinExistence type="predicted"/>
<keyword evidence="5 8" id="KW-0472">Membrane</keyword>
<dbReference type="InterPro" id="IPR017452">
    <property type="entry name" value="GPCR_Rhodpsn_7TM"/>
</dbReference>
<dbReference type="PROSITE" id="PS50262">
    <property type="entry name" value="G_PROTEIN_RECEP_F1_2"/>
    <property type="match status" value="1"/>
</dbReference>
<dbReference type="GO" id="GO:0005886">
    <property type="term" value="C:plasma membrane"/>
    <property type="evidence" value="ECO:0007669"/>
    <property type="project" value="UniProtKB-ARBA"/>
</dbReference>
<feature type="transmembrane region" description="Helical" evidence="8">
    <location>
        <begin position="23"/>
        <end position="46"/>
    </location>
</feature>
<keyword evidence="3 8" id="KW-1133">Transmembrane helix</keyword>
<dbReference type="GO" id="GO:0004930">
    <property type="term" value="F:G protein-coupled receptor activity"/>
    <property type="evidence" value="ECO:0007669"/>
    <property type="project" value="UniProtKB-KW"/>
</dbReference>
<evidence type="ECO:0000256" key="6">
    <source>
        <dbReference type="ARBA" id="ARBA00023170"/>
    </source>
</evidence>
<feature type="transmembrane region" description="Helical" evidence="8">
    <location>
        <begin position="87"/>
        <end position="109"/>
    </location>
</feature>
<dbReference type="InterPro" id="IPR050427">
    <property type="entry name" value="Olfactory_Receptors"/>
</dbReference>
<feature type="domain" description="G-protein coupled receptors family 1 profile" evidence="9">
    <location>
        <begin position="1"/>
        <end position="165"/>
    </location>
</feature>
<keyword evidence="6" id="KW-0675">Receptor</keyword>
<dbReference type="GO" id="GO:0004984">
    <property type="term" value="F:olfactory receptor activity"/>
    <property type="evidence" value="ECO:0007669"/>
    <property type="project" value="InterPro"/>
</dbReference>
<evidence type="ECO:0000313" key="11">
    <source>
        <dbReference type="Proteomes" id="UP000011080"/>
    </source>
</evidence>
<dbReference type="Proteomes" id="UP000011080">
    <property type="component" value="Unassembled WGS sequence"/>
</dbReference>
<protein>
    <recommendedName>
        <fullName evidence="9">G-protein coupled receptors family 1 profile domain-containing protein</fullName>
    </recommendedName>
</protein>
<organism evidence="10 11">
    <name type="scientific">Bos mutus</name>
    <name type="common">wild yak</name>
    <dbReference type="NCBI Taxonomy" id="72004"/>
    <lineage>
        <taxon>Eukaryota</taxon>
        <taxon>Metazoa</taxon>
        <taxon>Chordata</taxon>
        <taxon>Craniata</taxon>
        <taxon>Vertebrata</taxon>
        <taxon>Euteleostomi</taxon>
        <taxon>Mammalia</taxon>
        <taxon>Eutheria</taxon>
        <taxon>Laurasiatheria</taxon>
        <taxon>Artiodactyla</taxon>
        <taxon>Ruminantia</taxon>
        <taxon>Pecora</taxon>
        <taxon>Bovidae</taxon>
        <taxon>Bovinae</taxon>
        <taxon>Bos</taxon>
    </lineage>
</organism>
<keyword evidence="4" id="KW-0297">G-protein coupled receptor</keyword>
<evidence type="ECO:0000256" key="4">
    <source>
        <dbReference type="ARBA" id="ARBA00023040"/>
    </source>
</evidence>
<comment type="subcellular location">
    <subcellularLocation>
        <location evidence="1">Membrane</location>
        <topology evidence="1">Multi-pass membrane protein</topology>
    </subcellularLocation>
</comment>
<dbReference type="PRINTS" id="PR00245">
    <property type="entry name" value="OLFACTORYR"/>
</dbReference>
<evidence type="ECO:0000259" key="9">
    <source>
        <dbReference type="PROSITE" id="PS50262"/>
    </source>
</evidence>
<dbReference type="PANTHER" id="PTHR48002">
    <property type="entry name" value="OLFACTORY RECEPTOR"/>
    <property type="match status" value="1"/>
</dbReference>
<reference evidence="10 11" key="1">
    <citation type="journal article" date="2012" name="Nat. Genet.">
        <title>The yak genome and adaptation to life at high altitude.</title>
        <authorList>
            <person name="Qiu Q."/>
            <person name="Zhang G."/>
            <person name="Ma T."/>
            <person name="Qian W."/>
            <person name="Wang J."/>
            <person name="Ye Z."/>
            <person name="Cao C."/>
            <person name="Hu Q."/>
            <person name="Kim J."/>
            <person name="Larkin D.M."/>
            <person name="Auvil L."/>
            <person name="Capitanu B."/>
            <person name="Ma J."/>
            <person name="Lewin H.A."/>
            <person name="Qian X."/>
            <person name="Lang Y."/>
            <person name="Zhou R."/>
            <person name="Wang L."/>
            <person name="Wang K."/>
            <person name="Xia J."/>
            <person name="Liao S."/>
            <person name="Pan S."/>
            <person name="Lu X."/>
            <person name="Hou H."/>
            <person name="Wang Y."/>
            <person name="Zang X."/>
            <person name="Yin Y."/>
            <person name="Ma H."/>
            <person name="Zhang J."/>
            <person name="Wang Z."/>
            <person name="Zhang Y."/>
            <person name="Zhang D."/>
            <person name="Yonezawa T."/>
            <person name="Hasegawa M."/>
            <person name="Zhong Y."/>
            <person name="Liu W."/>
            <person name="Zhang Y."/>
            <person name="Huang Z."/>
            <person name="Zhang S."/>
            <person name="Long R."/>
            <person name="Yang H."/>
            <person name="Wang J."/>
            <person name="Lenstra J.A."/>
            <person name="Cooper D.N."/>
            <person name="Wu Y."/>
            <person name="Wang J."/>
            <person name="Shi P."/>
            <person name="Wang J."/>
            <person name="Liu J."/>
        </authorList>
    </citation>
    <scope>NUCLEOTIDE SEQUENCE [LARGE SCALE GENOMIC DNA]</scope>
    <source>
        <strain evidence="11">yakQH1</strain>
    </source>
</reference>
<keyword evidence="7" id="KW-0807">Transducer</keyword>
<dbReference type="AlphaFoldDB" id="L8J1T2"/>
<name>L8J1T2_9CETA</name>
<keyword evidence="2 8" id="KW-0812">Transmembrane</keyword>
<dbReference type="InterPro" id="IPR000725">
    <property type="entry name" value="Olfact_rcpt"/>
</dbReference>
<dbReference type="EMBL" id="JH880281">
    <property type="protein sequence ID" value="ELR62820.1"/>
    <property type="molecule type" value="Genomic_DNA"/>
</dbReference>
<sequence>MMPHDCSVAICNSLHYMTIMRPWMCCVLLGGAWVGGFFHATVQLLFMYEIPFCGPDTVDHFICDLFPLWKLAHMDTHTLGLLVILNRRLMCVAIFLILITSYVVIFCSLKSCHSERQHKALSTCGPHLTVVIMFFVPCMFLYVRPVATYPIDKVMSMSESIIPSM</sequence>
<dbReference type="Gene3D" id="1.20.1070.10">
    <property type="entry name" value="Rhodopsin 7-helix transmembrane proteins"/>
    <property type="match status" value="1"/>
</dbReference>
<dbReference type="SUPFAM" id="SSF81321">
    <property type="entry name" value="Family A G protein-coupled receptor-like"/>
    <property type="match status" value="1"/>
</dbReference>
<evidence type="ECO:0000256" key="7">
    <source>
        <dbReference type="ARBA" id="ARBA00023224"/>
    </source>
</evidence>
<evidence type="ECO:0000256" key="2">
    <source>
        <dbReference type="ARBA" id="ARBA00022692"/>
    </source>
</evidence>
<dbReference type="Pfam" id="PF13853">
    <property type="entry name" value="7tm_4"/>
    <property type="match status" value="1"/>
</dbReference>
<gene>
    <name evidence="10" type="ORF">M91_03868</name>
</gene>
<evidence type="ECO:0000313" key="10">
    <source>
        <dbReference type="EMBL" id="ELR62820.1"/>
    </source>
</evidence>
<evidence type="ECO:0000256" key="8">
    <source>
        <dbReference type="SAM" id="Phobius"/>
    </source>
</evidence>
<evidence type="ECO:0000256" key="3">
    <source>
        <dbReference type="ARBA" id="ARBA00022989"/>
    </source>
</evidence>
<accession>L8J1T2</accession>
<evidence type="ECO:0000256" key="5">
    <source>
        <dbReference type="ARBA" id="ARBA00023136"/>
    </source>
</evidence>
<evidence type="ECO:0000256" key="1">
    <source>
        <dbReference type="ARBA" id="ARBA00004141"/>
    </source>
</evidence>
<feature type="transmembrane region" description="Helical" evidence="8">
    <location>
        <begin position="121"/>
        <end position="143"/>
    </location>
</feature>